<keyword evidence="3" id="KW-1185">Reference proteome</keyword>
<accession>A0ABT5BH32</accession>
<proteinExistence type="predicted"/>
<dbReference type="EMBL" id="JAQNDN010000019">
    <property type="protein sequence ID" value="MDC0672728.1"/>
    <property type="molecule type" value="Genomic_DNA"/>
</dbReference>
<evidence type="ECO:0000313" key="2">
    <source>
        <dbReference type="EMBL" id="MDC0672728.1"/>
    </source>
</evidence>
<reference evidence="2 3" key="1">
    <citation type="submission" date="2022-11" db="EMBL/GenBank/DDBJ databases">
        <title>Minimal conservation of predation-associated metabolite biosynthetic gene clusters underscores biosynthetic potential of Myxococcota including descriptions for ten novel species: Archangium lansinium sp. nov., Myxococcus landrumus sp. nov., Nannocystis bai.</title>
        <authorList>
            <person name="Ahearne A."/>
            <person name="Stevens C."/>
            <person name="Dowd S."/>
        </authorList>
    </citation>
    <scope>NUCLEOTIDE SEQUENCE [LARGE SCALE GENOMIC DNA]</scope>
    <source>
        <strain evidence="2 3">NCELM</strain>
    </source>
</reference>
<protein>
    <submittedName>
        <fullName evidence="2">Uncharacterized protein</fullName>
    </submittedName>
</protein>
<sequence>MWSQRFGDFQDQSGLGVAGSATGRVGVTGRFQGGINLGDGPKTSQGQSDLFVGVFGP</sequence>
<dbReference type="Proteomes" id="UP001217838">
    <property type="component" value="Unassembled WGS sequence"/>
</dbReference>
<gene>
    <name evidence="2" type="ORF">POL58_33560</name>
</gene>
<dbReference type="RefSeq" id="WP_272004725.1">
    <property type="nucleotide sequence ID" value="NZ_JAQNDN010000019.1"/>
</dbReference>
<name>A0ABT5BH32_9BACT</name>
<evidence type="ECO:0000313" key="3">
    <source>
        <dbReference type="Proteomes" id="UP001217838"/>
    </source>
</evidence>
<feature type="region of interest" description="Disordered" evidence="1">
    <location>
        <begin position="33"/>
        <end position="57"/>
    </location>
</feature>
<organism evidence="2 3">
    <name type="scientific">Nannocystis radixulma</name>
    <dbReference type="NCBI Taxonomy" id="2995305"/>
    <lineage>
        <taxon>Bacteria</taxon>
        <taxon>Pseudomonadati</taxon>
        <taxon>Myxococcota</taxon>
        <taxon>Polyangia</taxon>
        <taxon>Nannocystales</taxon>
        <taxon>Nannocystaceae</taxon>
        <taxon>Nannocystis</taxon>
    </lineage>
</organism>
<comment type="caution">
    <text evidence="2">The sequence shown here is derived from an EMBL/GenBank/DDBJ whole genome shotgun (WGS) entry which is preliminary data.</text>
</comment>
<evidence type="ECO:0000256" key="1">
    <source>
        <dbReference type="SAM" id="MobiDB-lite"/>
    </source>
</evidence>